<dbReference type="SUPFAM" id="SSF51556">
    <property type="entry name" value="Metallo-dependent hydrolases"/>
    <property type="match status" value="1"/>
</dbReference>
<feature type="binding site" evidence="2">
    <location>
        <position position="153"/>
    </location>
    <ligand>
        <name>a divalent metal cation</name>
        <dbReference type="ChEBI" id="CHEBI:60240"/>
        <label>2</label>
    </ligand>
</feature>
<dbReference type="NCBIfam" id="TIGR00010">
    <property type="entry name" value="YchF/TatD family DNA exonuclease"/>
    <property type="match status" value="1"/>
</dbReference>
<dbReference type="EMBL" id="CP003651">
    <property type="protein sequence ID" value="AFL95954.1"/>
    <property type="molecule type" value="Genomic_DNA"/>
</dbReference>
<evidence type="ECO:0000256" key="2">
    <source>
        <dbReference type="PIRSR" id="PIRSR005902-1"/>
    </source>
</evidence>
<dbReference type="GO" id="GO:0004536">
    <property type="term" value="F:DNA nuclease activity"/>
    <property type="evidence" value="ECO:0007669"/>
    <property type="project" value="InterPro"/>
</dbReference>
<evidence type="ECO:0000256" key="1">
    <source>
        <dbReference type="ARBA" id="ARBA00022723"/>
    </source>
</evidence>
<sequence>MIDAHAHFEFYKKDAPRIIEECRGELRAVVDSITEYRKAHVWKSWGLLKPYFGFVFPTLGYHPNEARRGNWEKVKRVGEFILEHGDEIVAVGEIGLDYHYAENERQRENQRGIFRHFLELAIELKLPVVIHAREAEREAFELVQRAGVRAYFHSFAGSVELAREIIENGHVVGINTGVVFIPEVQAVARAIEVDHLLVETDSPYMSPVRGQRNVPCNVKVAVEWIARLQGIEFDEAEEVTEKNAVEFFGLEVGR</sequence>
<feature type="binding site" evidence="2">
    <location>
        <position position="7"/>
    </location>
    <ligand>
        <name>a divalent metal cation</name>
        <dbReference type="ChEBI" id="CHEBI:60240"/>
        <label>1</label>
    </ligand>
</feature>
<keyword evidence="4" id="KW-1185">Reference proteome</keyword>
<reference evidence="3 4" key="1">
    <citation type="journal article" date="2012" name="J. Bacteriol.">
        <title>Complete Genome Sequence of the Hyperthermophilic Archaeon Thermococcus sp. Strain CL1, Isolated from a Paralvinella sp. Polychaete Worm Collected from a Hydrothermal Vent.</title>
        <authorList>
            <person name="Jung J.H."/>
            <person name="Holden J.F."/>
            <person name="Seo D.H."/>
            <person name="Park K.H."/>
            <person name="Shin H."/>
            <person name="Ryu S."/>
            <person name="Lee J.H."/>
            <person name="Park C.S."/>
        </authorList>
    </citation>
    <scope>NUCLEOTIDE SEQUENCE [LARGE SCALE GENOMIC DNA]</scope>
    <source>
        <strain evidence="4">DSM 27260 / KACC 17922 / CL1</strain>
    </source>
</reference>
<dbReference type="CDD" id="cd01310">
    <property type="entry name" value="TatD_DNAse"/>
    <property type="match status" value="1"/>
</dbReference>
<proteinExistence type="predicted"/>
<dbReference type="InterPro" id="IPR001130">
    <property type="entry name" value="TatD-like"/>
</dbReference>
<feature type="binding site" evidence="2">
    <location>
        <position position="131"/>
    </location>
    <ligand>
        <name>a divalent metal cation</name>
        <dbReference type="ChEBI" id="CHEBI:60240"/>
        <label>2</label>
    </ligand>
</feature>
<dbReference type="GO" id="GO:0046872">
    <property type="term" value="F:metal ion binding"/>
    <property type="evidence" value="ECO:0007669"/>
    <property type="project" value="UniProtKB-KW"/>
</dbReference>
<protein>
    <submittedName>
        <fullName evidence="3">TatD-related deoxyribonuclease</fullName>
    </submittedName>
</protein>
<dbReference type="InterPro" id="IPR015991">
    <property type="entry name" value="TatD/YcfH-like"/>
</dbReference>
<dbReference type="Proteomes" id="UP000006064">
    <property type="component" value="Chromosome"/>
</dbReference>
<gene>
    <name evidence="3" type="ORF">CL1_1758</name>
</gene>
<evidence type="ECO:0000313" key="4">
    <source>
        <dbReference type="Proteomes" id="UP000006064"/>
    </source>
</evidence>
<dbReference type="Gene3D" id="3.20.20.140">
    <property type="entry name" value="Metal-dependent hydrolases"/>
    <property type="match status" value="1"/>
</dbReference>
<name>I3ZW70_THECF</name>
<dbReference type="HOGENOM" id="CLU_031506_5_2_2"/>
<keyword evidence="1 2" id="KW-0479">Metal-binding</keyword>
<organism evidence="3 4">
    <name type="scientific">Thermococcus cleftensis (strain DSM 27260 / KACC 17922 / CL1)</name>
    <dbReference type="NCBI Taxonomy" id="163003"/>
    <lineage>
        <taxon>Archaea</taxon>
        <taxon>Methanobacteriati</taxon>
        <taxon>Methanobacteriota</taxon>
        <taxon>Thermococci</taxon>
        <taxon>Thermococcales</taxon>
        <taxon>Thermococcaceae</taxon>
        <taxon>Thermococcus</taxon>
    </lineage>
</organism>
<dbReference type="GeneID" id="13037066"/>
<feature type="binding site" evidence="2">
    <location>
        <position position="201"/>
    </location>
    <ligand>
        <name>a divalent metal cation</name>
        <dbReference type="ChEBI" id="CHEBI:60240"/>
        <label>1</label>
    </ligand>
</feature>
<dbReference type="KEGG" id="thm:CL1_1758"/>
<dbReference type="RefSeq" id="WP_014789585.1">
    <property type="nucleotide sequence ID" value="NC_018015.1"/>
</dbReference>
<dbReference type="PANTHER" id="PTHR46124">
    <property type="entry name" value="D-AMINOACYL-TRNA DEACYLASE"/>
    <property type="match status" value="1"/>
</dbReference>
<feature type="binding site" evidence="2">
    <location>
        <position position="5"/>
    </location>
    <ligand>
        <name>a divalent metal cation</name>
        <dbReference type="ChEBI" id="CHEBI:60240"/>
        <label>1</label>
    </ligand>
</feature>
<feature type="binding site" evidence="2">
    <location>
        <position position="93"/>
    </location>
    <ligand>
        <name>a divalent metal cation</name>
        <dbReference type="ChEBI" id="CHEBI:60240"/>
        <label>1</label>
    </ligand>
</feature>
<dbReference type="GO" id="GO:0016788">
    <property type="term" value="F:hydrolase activity, acting on ester bonds"/>
    <property type="evidence" value="ECO:0007669"/>
    <property type="project" value="InterPro"/>
</dbReference>
<evidence type="ECO:0000313" key="3">
    <source>
        <dbReference type="EMBL" id="AFL95954.1"/>
    </source>
</evidence>
<dbReference type="PANTHER" id="PTHR46124:SF2">
    <property type="entry name" value="D-AMINOACYL-TRNA DEACYLASE"/>
    <property type="match status" value="1"/>
</dbReference>
<dbReference type="STRING" id="163003.CL1_1758"/>
<accession>I3ZW70</accession>
<dbReference type="AlphaFoldDB" id="I3ZW70"/>
<dbReference type="PIRSF" id="PIRSF005902">
    <property type="entry name" value="DNase_TatD"/>
    <property type="match status" value="1"/>
</dbReference>
<dbReference type="OrthoDB" id="26412at2157"/>
<dbReference type="InterPro" id="IPR032466">
    <property type="entry name" value="Metal_Hydrolase"/>
</dbReference>
<dbReference type="Pfam" id="PF01026">
    <property type="entry name" value="TatD_DNase"/>
    <property type="match status" value="1"/>
</dbReference>